<dbReference type="GO" id="GO:0030020">
    <property type="term" value="F:extracellular matrix structural constituent conferring tensile strength"/>
    <property type="evidence" value="ECO:0007669"/>
    <property type="project" value="TreeGrafter"/>
</dbReference>
<dbReference type="Pfam" id="PF01391">
    <property type="entry name" value="Collagen"/>
    <property type="match status" value="2"/>
</dbReference>
<dbReference type="GO" id="GO:0031012">
    <property type="term" value="C:extracellular matrix"/>
    <property type="evidence" value="ECO:0007669"/>
    <property type="project" value="TreeGrafter"/>
</dbReference>
<dbReference type="GO" id="GO:0030198">
    <property type="term" value="P:extracellular matrix organization"/>
    <property type="evidence" value="ECO:0007669"/>
    <property type="project" value="TreeGrafter"/>
</dbReference>
<feature type="region of interest" description="Disordered" evidence="1">
    <location>
        <begin position="1"/>
        <end position="27"/>
    </location>
</feature>
<feature type="region of interest" description="Disordered" evidence="1">
    <location>
        <begin position="156"/>
        <end position="213"/>
    </location>
</feature>
<proteinExistence type="predicted"/>
<reference evidence="3" key="1">
    <citation type="submission" date="2025-08" db="UniProtKB">
        <authorList>
            <consortium name="RefSeq"/>
        </authorList>
    </citation>
    <scope>IDENTIFICATION</scope>
    <source>
        <strain evidence="3">Wakin</strain>
        <tissue evidence="3">Muscle</tissue>
    </source>
</reference>
<dbReference type="InterPro" id="IPR050149">
    <property type="entry name" value="Collagen_superfamily"/>
</dbReference>
<accession>A0A6P6JHY2</accession>
<dbReference type="GeneID" id="113043951"/>
<keyword evidence="2" id="KW-1185">Reference proteome</keyword>
<dbReference type="PANTHER" id="PTHR24023">
    <property type="entry name" value="COLLAGEN ALPHA"/>
    <property type="match status" value="1"/>
</dbReference>
<feature type="compositionally biased region" description="Low complexity" evidence="1">
    <location>
        <begin position="12"/>
        <end position="21"/>
    </location>
</feature>
<evidence type="ECO:0000256" key="1">
    <source>
        <dbReference type="SAM" id="MobiDB-lite"/>
    </source>
</evidence>
<sequence>MGPEGPKDSGFRGLPGPQGAQGRAGGLVSYALNENQQQFRAEPQEYIKSHPSADENLDYADIATKVLDYIKSQGLLRGQGGFIGIPGPRGLQGFPGPSGPSGPSGPRGARGLPGSDGLPGLPGTPGISVDFSPSNMTAIMDYIRENHMIGQPGIPGQKGENGYQGLPGPTGAKGDRGSIGPPGFTGQPGMKGQKGEKGEASFLTRRRKRSTVI</sequence>
<dbReference type="Gene3D" id="1.20.5.320">
    <property type="entry name" value="6-Phosphogluconate Dehydrogenase, domain 3"/>
    <property type="match status" value="1"/>
</dbReference>
<protein>
    <submittedName>
        <fullName evidence="3">Collagen alpha-1(XIII) chain-like</fullName>
    </submittedName>
</protein>
<evidence type="ECO:0000313" key="2">
    <source>
        <dbReference type="Proteomes" id="UP000515129"/>
    </source>
</evidence>
<feature type="compositionally biased region" description="Basic residues" evidence="1">
    <location>
        <begin position="204"/>
        <end position="213"/>
    </location>
</feature>
<dbReference type="InterPro" id="IPR008160">
    <property type="entry name" value="Collagen"/>
</dbReference>
<gene>
    <name evidence="3" type="primary">LOC113043951</name>
</gene>
<dbReference type="GO" id="GO:0005615">
    <property type="term" value="C:extracellular space"/>
    <property type="evidence" value="ECO:0007669"/>
    <property type="project" value="TreeGrafter"/>
</dbReference>
<dbReference type="OrthoDB" id="8676656at2759"/>
<dbReference type="KEGG" id="caua:113043951"/>
<name>A0A6P6JHY2_CARAU</name>
<organism evidence="2 3">
    <name type="scientific">Carassius auratus</name>
    <name type="common">Goldfish</name>
    <dbReference type="NCBI Taxonomy" id="7957"/>
    <lineage>
        <taxon>Eukaryota</taxon>
        <taxon>Metazoa</taxon>
        <taxon>Chordata</taxon>
        <taxon>Craniata</taxon>
        <taxon>Vertebrata</taxon>
        <taxon>Euteleostomi</taxon>
        <taxon>Actinopterygii</taxon>
        <taxon>Neopterygii</taxon>
        <taxon>Teleostei</taxon>
        <taxon>Ostariophysi</taxon>
        <taxon>Cypriniformes</taxon>
        <taxon>Cyprinidae</taxon>
        <taxon>Cyprininae</taxon>
        <taxon>Carassius</taxon>
    </lineage>
</organism>
<dbReference type="PANTHER" id="PTHR24023:SF1112">
    <property type="entry name" value="COL_CUTICLE_N DOMAIN-CONTAINING PROTEIN-RELATED"/>
    <property type="match status" value="1"/>
</dbReference>
<evidence type="ECO:0000313" key="3">
    <source>
        <dbReference type="RefSeq" id="XP_026059289.1"/>
    </source>
</evidence>
<feature type="compositionally biased region" description="Low complexity" evidence="1">
    <location>
        <begin position="104"/>
        <end position="126"/>
    </location>
</feature>
<feature type="region of interest" description="Disordered" evidence="1">
    <location>
        <begin position="90"/>
        <end position="130"/>
    </location>
</feature>
<dbReference type="RefSeq" id="XP_026059289.1">
    <property type="nucleotide sequence ID" value="XM_026203504.1"/>
</dbReference>
<feature type="compositionally biased region" description="Basic and acidic residues" evidence="1">
    <location>
        <begin position="1"/>
        <end position="10"/>
    </location>
</feature>
<dbReference type="Proteomes" id="UP000515129">
    <property type="component" value="Chromosome 26"/>
</dbReference>
<dbReference type="AlphaFoldDB" id="A0A6P6JHY2"/>